<dbReference type="InterPro" id="IPR036165">
    <property type="entry name" value="YefM-like_sf"/>
</dbReference>
<sequence length="68" mass="7898">MDEWRIADAKNKFSELFNNALIGKIQVVHRRDGDVVIISKNEYEPLIGQKKTFNLSNIFSLHHTRSTI</sequence>
<comment type="caution">
    <text evidence="3">The sequence shown here is derived from an EMBL/GenBank/DDBJ whole genome shotgun (WGS) entry which is preliminary data.</text>
</comment>
<evidence type="ECO:0000256" key="1">
    <source>
        <dbReference type="ARBA" id="ARBA00009981"/>
    </source>
</evidence>
<evidence type="ECO:0000313" key="3">
    <source>
        <dbReference type="EMBL" id="PTQ80616.1"/>
    </source>
</evidence>
<dbReference type="SUPFAM" id="SSF143120">
    <property type="entry name" value="YefM-like"/>
    <property type="match status" value="1"/>
</dbReference>
<dbReference type="Proteomes" id="UP000244110">
    <property type="component" value="Unassembled WGS sequence"/>
</dbReference>
<dbReference type="EMBL" id="QAOL01000037">
    <property type="protein sequence ID" value="PTQ80616.1"/>
    <property type="molecule type" value="Genomic_DNA"/>
</dbReference>
<dbReference type="RefSeq" id="WP_107787634.1">
    <property type="nucleotide sequence ID" value="NZ_QAOL01000037.1"/>
</dbReference>
<comment type="similarity">
    <text evidence="1 2">Belongs to the phD/YefM antitoxin family.</text>
</comment>
<dbReference type="Pfam" id="PF02604">
    <property type="entry name" value="PhdYeFM_antitox"/>
    <property type="match status" value="1"/>
</dbReference>
<organism evidence="3 4">
    <name type="scientific">Nitrosomonas ureae</name>
    <dbReference type="NCBI Taxonomy" id="44577"/>
    <lineage>
        <taxon>Bacteria</taxon>
        <taxon>Pseudomonadati</taxon>
        <taxon>Pseudomonadota</taxon>
        <taxon>Betaproteobacteria</taxon>
        <taxon>Nitrosomonadales</taxon>
        <taxon>Nitrosomonadaceae</taxon>
        <taxon>Nitrosomonas</taxon>
    </lineage>
</organism>
<reference evidence="3 4" key="1">
    <citation type="submission" date="2018-04" db="EMBL/GenBank/DDBJ databases">
        <title>Active sludge and wastewater microbial communities from Klosterneuburg, Austria.</title>
        <authorList>
            <person name="Wagner M."/>
        </authorList>
    </citation>
    <scope>NUCLEOTIDE SEQUENCE [LARGE SCALE GENOMIC DNA]</scope>
    <source>
        <strain evidence="3 4">Nm4</strain>
    </source>
</reference>
<dbReference type="AlphaFoldDB" id="A0A2T5I9W5"/>
<gene>
    <name evidence="3" type="ORF">C8R28_103730</name>
</gene>
<comment type="function">
    <text evidence="2">Antitoxin component of a type II toxin-antitoxin (TA) system.</text>
</comment>
<accession>A0A2T5I9W5</accession>
<dbReference type="Gene3D" id="3.40.1620.10">
    <property type="entry name" value="YefM-like domain"/>
    <property type="match status" value="1"/>
</dbReference>
<evidence type="ECO:0000313" key="4">
    <source>
        <dbReference type="Proteomes" id="UP000244110"/>
    </source>
</evidence>
<name>A0A2T5I9W5_9PROT</name>
<protein>
    <recommendedName>
        <fullName evidence="2">Antitoxin</fullName>
    </recommendedName>
</protein>
<proteinExistence type="inferred from homology"/>
<evidence type="ECO:0000256" key="2">
    <source>
        <dbReference type="RuleBase" id="RU362080"/>
    </source>
</evidence>
<dbReference type="InterPro" id="IPR006442">
    <property type="entry name" value="Antitoxin_Phd/YefM"/>
</dbReference>